<evidence type="ECO:0000313" key="1">
    <source>
        <dbReference type="EMBL" id="SFO30634.1"/>
    </source>
</evidence>
<dbReference type="AlphaFoldDB" id="A0AB38BWY4"/>
<sequence length="46" mass="5243">MPMFTHHDLELLNPSFDSDLVDVLSELEHLRRLRLEGDTPPQVAAS</sequence>
<organism evidence="1 2">
    <name type="scientific">Pseudomonas syringae</name>
    <dbReference type="NCBI Taxonomy" id="317"/>
    <lineage>
        <taxon>Bacteria</taxon>
        <taxon>Pseudomonadati</taxon>
        <taxon>Pseudomonadota</taxon>
        <taxon>Gammaproteobacteria</taxon>
        <taxon>Pseudomonadales</taxon>
        <taxon>Pseudomonadaceae</taxon>
        <taxon>Pseudomonas</taxon>
    </lineage>
</organism>
<comment type="caution">
    <text evidence="1">The sequence shown here is derived from an EMBL/GenBank/DDBJ whole genome shotgun (WGS) entry which is preliminary data.</text>
</comment>
<name>A0AB38BWY4_PSESX</name>
<accession>A0AB38BWY4</accession>
<evidence type="ECO:0000313" key="2">
    <source>
        <dbReference type="Proteomes" id="UP000183083"/>
    </source>
</evidence>
<gene>
    <name evidence="1" type="ORF">SAMN05444065_11253</name>
</gene>
<protein>
    <submittedName>
        <fullName evidence="1">Uncharacterized protein</fullName>
    </submittedName>
</protein>
<dbReference type="EMBL" id="FOVV01000012">
    <property type="protein sequence ID" value="SFO30634.1"/>
    <property type="molecule type" value="Genomic_DNA"/>
</dbReference>
<proteinExistence type="predicted"/>
<reference evidence="1 2" key="1">
    <citation type="submission" date="2016-10" db="EMBL/GenBank/DDBJ databases">
        <authorList>
            <person name="Varghese N."/>
            <person name="Submissions S."/>
        </authorList>
    </citation>
    <scope>NUCLEOTIDE SEQUENCE [LARGE SCALE GENOMIC DNA]</scope>
    <source>
        <strain evidence="1 2">BS0292</strain>
    </source>
</reference>
<dbReference type="Proteomes" id="UP000183083">
    <property type="component" value="Unassembled WGS sequence"/>
</dbReference>